<keyword evidence="2" id="KW-0614">Plasmid</keyword>
<dbReference type="KEGG" id="bvq:FHE72_23675"/>
<sequence>MSQVPYIVFEEVEESRLTWTYAEIQNFIFHWNEGFSLQYIGDLLNRQWWEGALLVMSIGEERSRAILSRPKGMKVQPPLQLPSRYSSDLTEFYNEVKENGGIYTVFEYHRIKPKIELLWKSRDVKIVRDLWGTDVPLVDISKKVKRKPLETALLVIDLVSRNHLETRENGLEGNEHATERSSGKTNELQSCGTKRRSA</sequence>
<dbReference type="AlphaFoldDB" id="A0A6I6ULM5"/>
<evidence type="ECO:0000313" key="3">
    <source>
        <dbReference type="Proteomes" id="UP000465062"/>
    </source>
</evidence>
<dbReference type="RefSeq" id="WP_159363417.1">
    <property type="nucleotide sequence ID" value="NZ_CP047395.1"/>
</dbReference>
<feature type="region of interest" description="Disordered" evidence="1">
    <location>
        <begin position="167"/>
        <end position="198"/>
    </location>
</feature>
<proteinExistence type="predicted"/>
<evidence type="ECO:0000313" key="2">
    <source>
        <dbReference type="EMBL" id="QHE63994.1"/>
    </source>
</evidence>
<accession>A0A6I6ULM5</accession>
<gene>
    <name evidence="2" type="ORF">FHE72_23675</name>
</gene>
<feature type="compositionally biased region" description="Basic and acidic residues" evidence="1">
    <location>
        <begin position="167"/>
        <end position="182"/>
    </location>
</feature>
<organism evidence="2 3">
    <name type="scientific">Rossellomorea vietnamensis</name>
    <dbReference type="NCBI Taxonomy" id="218284"/>
    <lineage>
        <taxon>Bacteria</taxon>
        <taxon>Bacillati</taxon>
        <taxon>Bacillota</taxon>
        <taxon>Bacilli</taxon>
        <taxon>Bacillales</taxon>
        <taxon>Bacillaceae</taxon>
        <taxon>Rossellomorea</taxon>
    </lineage>
</organism>
<reference evidence="2 3" key="1">
    <citation type="submission" date="2019-06" db="EMBL/GenBank/DDBJ databases">
        <title>An operon consisting of a P-type ATPase gene and a transcriptional regular gene given the different cadmium resistance in Bacillus vietamensis 151-6 and Bacillus marisflavi 151-25.</title>
        <authorList>
            <person name="Yu X."/>
        </authorList>
    </citation>
    <scope>NUCLEOTIDE SEQUENCE [LARGE SCALE GENOMIC DNA]</scope>
    <source>
        <strain evidence="2 3">151-6</strain>
        <plasmid evidence="2 3">p6</plasmid>
    </source>
</reference>
<name>A0A6I6ULM5_9BACI</name>
<geneLocation type="plasmid" evidence="2 3">
    <name>p6</name>
</geneLocation>
<protein>
    <submittedName>
        <fullName evidence="2">Uncharacterized protein</fullName>
    </submittedName>
</protein>
<feature type="compositionally biased region" description="Polar residues" evidence="1">
    <location>
        <begin position="183"/>
        <end position="192"/>
    </location>
</feature>
<dbReference type="EMBL" id="CP047395">
    <property type="protein sequence ID" value="QHE63994.1"/>
    <property type="molecule type" value="Genomic_DNA"/>
</dbReference>
<dbReference type="Proteomes" id="UP000465062">
    <property type="component" value="Plasmid p6"/>
</dbReference>
<evidence type="ECO:0000256" key="1">
    <source>
        <dbReference type="SAM" id="MobiDB-lite"/>
    </source>
</evidence>